<evidence type="ECO:0000313" key="2">
    <source>
        <dbReference type="Proteomes" id="UP000708208"/>
    </source>
</evidence>
<organism evidence="1 2">
    <name type="scientific">Allacma fusca</name>
    <dbReference type="NCBI Taxonomy" id="39272"/>
    <lineage>
        <taxon>Eukaryota</taxon>
        <taxon>Metazoa</taxon>
        <taxon>Ecdysozoa</taxon>
        <taxon>Arthropoda</taxon>
        <taxon>Hexapoda</taxon>
        <taxon>Collembola</taxon>
        <taxon>Symphypleona</taxon>
        <taxon>Sminthuridae</taxon>
        <taxon>Allacma</taxon>
    </lineage>
</organism>
<sequence>MLLQKLIYETKNKLQRVVNLENSKRLATGVKCFSERHTRRKRKFEVKNQLSEVETVVSVIAPKI</sequence>
<accession>A0A8J2LJ35</accession>
<keyword evidence="2" id="KW-1185">Reference proteome</keyword>
<comment type="caution">
    <text evidence="1">The sequence shown here is derived from an EMBL/GenBank/DDBJ whole genome shotgun (WGS) entry which is preliminary data.</text>
</comment>
<proteinExistence type="predicted"/>
<gene>
    <name evidence="1" type="ORF">AFUS01_LOCUS42135</name>
</gene>
<name>A0A8J2LJ35_9HEXA</name>
<dbReference type="AlphaFoldDB" id="A0A8J2LJ35"/>
<dbReference type="Proteomes" id="UP000708208">
    <property type="component" value="Unassembled WGS sequence"/>
</dbReference>
<protein>
    <submittedName>
        <fullName evidence="1">Uncharacterized protein</fullName>
    </submittedName>
</protein>
<evidence type="ECO:0000313" key="1">
    <source>
        <dbReference type="EMBL" id="CAG7832451.1"/>
    </source>
</evidence>
<dbReference type="EMBL" id="CAJVCH010565145">
    <property type="protein sequence ID" value="CAG7832451.1"/>
    <property type="molecule type" value="Genomic_DNA"/>
</dbReference>
<reference evidence="1" key="1">
    <citation type="submission" date="2021-06" db="EMBL/GenBank/DDBJ databases">
        <authorList>
            <person name="Hodson N. C."/>
            <person name="Mongue J. A."/>
            <person name="Jaron S. K."/>
        </authorList>
    </citation>
    <scope>NUCLEOTIDE SEQUENCE</scope>
</reference>
<feature type="non-terminal residue" evidence="1">
    <location>
        <position position="1"/>
    </location>
</feature>